<feature type="transmembrane region" description="Helical" evidence="1">
    <location>
        <begin position="287"/>
        <end position="309"/>
    </location>
</feature>
<feature type="transmembrane region" description="Helical" evidence="1">
    <location>
        <begin position="101"/>
        <end position="123"/>
    </location>
</feature>
<dbReference type="AlphaFoldDB" id="W5TMC8"/>
<feature type="transmembrane region" description="Helical" evidence="1">
    <location>
        <begin position="217"/>
        <end position="235"/>
    </location>
</feature>
<keyword evidence="1" id="KW-0812">Transmembrane</keyword>
<accession>W5TMC8</accession>
<keyword evidence="3" id="KW-1185">Reference proteome</keyword>
<feature type="transmembrane region" description="Helical" evidence="1">
    <location>
        <begin position="135"/>
        <end position="155"/>
    </location>
</feature>
<organism evidence="2 3">
    <name type="scientific">Nocardia nova SH22a</name>
    <dbReference type="NCBI Taxonomy" id="1415166"/>
    <lineage>
        <taxon>Bacteria</taxon>
        <taxon>Bacillati</taxon>
        <taxon>Actinomycetota</taxon>
        <taxon>Actinomycetes</taxon>
        <taxon>Mycobacteriales</taxon>
        <taxon>Nocardiaceae</taxon>
        <taxon>Nocardia</taxon>
    </lineage>
</organism>
<gene>
    <name evidence="2" type="ORF">NONO_c55140</name>
</gene>
<dbReference type="Proteomes" id="UP000019150">
    <property type="component" value="Chromosome"/>
</dbReference>
<keyword evidence="1" id="KW-0472">Membrane</keyword>
<keyword evidence="1" id="KW-1133">Transmembrane helix</keyword>
<dbReference type="KEGG" id="nno:NONO_c55140"/>
<name>W5TMC8_9NOCA</name>
<protein>
    <submittedName>
        <fullName evidence="2">Putative membrane protein</fullName>
    </submittedName>
</protein>
<feature type="transmembrane region" description="Helical" evidence="1">
    <location>
        <begin position="36"/>
        <end position="58"/>
    </location>
</feature>
<evidence type="ECO:0000313" key="3">
    <source>
        <dbReference type="Proteomes" id="UP000019150"/>
    </source>
</evidence>
<proteinExistence type="predicted"/>
<dbReference type="STRING" id="1415166.NONO_c55140"/>
<sequence length="451" mass="49906">MTVIVDGEVAARAAEQSRAQRAGWNPFTRLVFRFTFLYLGLFCLTYPQIVFAFTGWFGSWLDPDAVLWQARVLRPVLEWVGRTVFGVHPVLSPSGSGDQTILWVLVFCVLVVAVAGTLIWSVLDRRRPDYRRLAGWFLLFLRMCLGAQMLLYGFAKVIPTQMPKPELSTLLTPYGDLTPMAVLWSQVGTSPVYEILLGSAELFAGVLLFLPRTATVGAMLAMISMAQVFVLNMTFDVPVKILSGHLLLISMALLAPQARRLLDVLVLDRPVGSSTAPYPFRTRRSRLLAGLVQAGIGIWVGVALVHIGIQQWDSGPGRPEPPLYGIWKVEEFTRDGQPVPPLLTDTSRWQRVVFDYPGVMHYQRTDGTLVPTGAQVDTDAHRVALVASSGGTGKTLAPLGEFTYEQQGTDGLRFTGELAGHPVTVTFRREDPNAFPQRSTGFRWVQNAPSY</sequence>
<reference evidence="2 3" key="1">
    <citation type="journal article" date="2014" name="Appl. Environ. Microbiol.">
        <title>Insights into the Microbial Degradation of Rubber and Gutta-Percha by Analysis of the Complete Genome of Nocardia nova SH22a.</title>
        <authorList>
            <person name="Luo Q."/>
            <person name="Hiessl S."/>
            <person name="Poehlein A."/>
            <person name="Daniel R."/>
            <person name="Steinbuchel A."/>
        </authorList>
    </citation>
    <scope>NUCLEOTIDE SEQUENCE [LARGE SCALE GENOMIC DNA]</scope>
    <source>
        <strain evidence="2">SH22a</strain>
    </source>
</reference>
<dbReference type="PATRIC" id="fig|1415166.3.peg.5685"/>
<dbReference type="RefSeq" id="WP_025351660.1">
    <property type="nucleotide sequence ID" value="NZ_CP006850.1"/>
</dbReference>
<dbReference type="HOGENOM" id="CLU_034653_1_0_11"/>
<evidence type="ECO:0000313" key="2">
    <source>
        <dbReference type="EMBL" id="AHH20294.1"/>
    </source>
</evidence>
<dbReference type="EMBL" id="CP006850">
    <property type="protein sequence ID" value="AHH20294.1"/>
    <property type="molecule type" value="Genomic_DNA"/>
</dbReference>
<dbReference type="eggNOG" id="ENOG502Z815">
    <property type="taxonomic scope" value="Bacteria"/>
</dbReference>
<evidence type="ECO:0000256" key="1">
    <source>
        <dbReference type="SAM" id="Phobius"/>
    </source>
</evidence>